<organism evidence="2 3">
    <name type="scientific">Caulifigura coniformis</name>
    <dbReference type="NCBI Taxonomy" id="2527983"/>
    <lineage>
        <taxon>Bacteria</taxon>
        <taxon>Pseudomonadati</taxon>
        <taxon>Planctomycetota</taxon>
        <taxon>Planctomycetia</taxon>
        <taxon>Planctomycetales</taxon>
        <taxon>Planctomycetaceae</taxon>
        <taxon>Caulifigura</taxon>
    </lineage>
</organism>
<evidence type="ECO:0008006" key="4">
    <source>
        <dbReference type="Google" id="ProtNLM"/>
    </source>
</evidence>
<keyword evidence="1" id="KW-1133">Transmembrane helix</keyword>
<dbReference type="EMBL" id="CP036271">
    <property type="protein sequence ID" value="QDT56541.1"/>
    <property type="molecule type" value="Genomic_DNA"/>
</dbReference>
<keyword evidence="3" id="KW-1185">Reference proteome</keyword>
<proteinExistence type="predicted"/>
<reference evidence="2 3" key="1">
    <citation type="submission" date="2019-02" db="EMBL/GenBank/DDBJ databases">
        <title>Deep-cultivation of Planctomycetes and their phenomic and genomic characterization uncovers novel biology.</title>
        <authorList>
            <person name="Wiegand S."/>
            <person name="Jogler M."/>
            <person name="Boedeker C."/>
            <person name="Pinto D."/>
            <person name="Vollmers J."/>
            <person name="Rivas-Marin E."/>
            <person name="Kohn T."/>
            <person name="Peeters S.H."/>
            <person name="Heuer A."/>
            <person name="Rast P."/>
            <person name="Oberbeckmann S."/>
            <person name="Bunk B."/>
            <person name="Jeske O."/>
            <person name="Meyerdierks A."/>
            <person name="Storesund J.E."/>
            <person name="Kallscheuer N."/>
            <person name="Luecker S."/>
            <person name="Lage O.M."/>
            <person name="Pohl T."/>
            <person name="Merkel B.J."/>
            <person name="Hornburger P."/>
            <person name="Mueller R.-W."/>
            <person name="Bruemmer F."/>
            <person name="Labrenz M."/>
            <person name="Spormann A.M."/>
            <person name="Op den Camp H."/>
            <person name="Overmann J."/>
            <person name="Amann R."/>
            <person name="Jetten M.S.M."/>
            <person name="Mascher T."/>
            <person name="Medema M.H."/>
            <person name="Devos D.P."/>
            <person name="Kaster A.-K."/>
            <person name="Ovreas L."/>
            <person name="Rohde M."/>
            <person name="Galperin M.Y."/>
            <person name="Jogler C."/>
        </authorList>
    </citation>
    <scope>NUCLEOTIDE SEQUENCE [LARGE SCALE GENOMIC DNA]</scope>
    <source>
        <strain evidence="2 3">Pan44</strain>
    </source>
</reference>
<dbReference type="AlphaFoldDB" id="A0A517SKA4"/>
<dbReference type="Proteomes" id="UP000315700">
    <property type="component" value="Chromosome"/>
</dbReference>
<evidence type="ECO:0000313" key="2">
    <source>
        <dbReference type="EMBL" id="QDT56541.1"/>
    </source>
</evidence>
<evidence type="ECO:0000256" key="1">
    <source>
        <dbReference type="SAM" id="Phobius"/>
    </source>
</evidence>
<sequence>MLFSAVNGSSCPASLVARTATFTIFTMADESHFSVSRRTAAIGAVALLATGLALGTFFAPSRDECLVGTWRVKDSTSFPRGGRLELQRDGSALLTEFQESPYAAVWKCSGDELEVTLVSRHRPDLDEPSESGLNWRLQWKILEKTPDLLQLEGPVNGGQPSGRVSLIKQ</sequence>
<gene>
    <name evidence="2" type="ORF">Pan44_45970</name>
</gene>
<evidence type="ECO:0000313" key="3">
    <source>
        <dbReference type="Proteomes" id="UP000315700"/>
    </source>
</evidence>
<keyword evidence="1" id="KW-0472">Membrane</keyword>
<feature type="transmembrane region" description="Helical" evidence="1">
    <location>
        <begin position="40"/>
        <end position="59"/>
    </location>
</feature>
<keyword evidence="1" id="KW-0812">Transmembrane</keyword>
<name>A0A517SKA4_9PLAN</name>
<dbReference type="InParanoid" id="A0A517SKA4"/>
<protein>
    <recommendedName>
        <fullName evidence="4">Lipocalin-like domain-containing protein</fullName>
    </recommendedName>
</protein>
<dbReference type="KEGG" id="ccos:Pan44_45970"/>
<dbReference type="RefSeq" id="WP_145034008.1">
    <property type="nucleotide sequence ID" value="NZ_CP036271.1"/>
</dbReference>
<accession>A0A517SKA4</accession>